<evidence type="ECO:0000256" key="1">
    <source>
        <dbReference type="ARBA" id="ARBA00006054"/>
    </source>
</evidence>
<gene>
    <name evidence="7" type="ORF">I573_00619</name>
</gene>
<dbReference type="InterPro" id="IPR015955">
    <property type="entry name" value="Lactate_DH/Glyco_Ohase_4_C"/>
</dbReference>
<dbReference type="GO" id="GO:0006089">
    <property type="term" value="P:lactate metabolic process"/>
    <property type="evidence" value="ECO:0007669"/>
    <property type="project" value="TreeGrafter"/>
</dbReference>
<evidence type="ECO:0008006" key="9">
    <source>
        <dbReference type="Google" id="ProtNLM"/>
    </source>
</evidence>
<feature type="domain" description="Lactate/malate dehydrogenase C-terminal" evidence="6">
    <location>
        <begin position="146"/>
        <end position="294"/>
    </location>
</feature>
<evidence type="ECO:0000256" key="3">
    <source>
        <dbReference type="PIRSR" id="PIRSR000102-3"/>
    </source>
</evidence>
<feature type="binding site" evidence="3">
    <location>
        <begin position="119"/>
        <end position="121"/>
    </location>
    <ligand>
        <name>NAD(+)</name>
        <dbReference type="ChEBI" id="CHEBI:57540"/>
    </ligand>
</feature>
<evidence type="ECO:0000313" key="8">
    <source>
        <dbReference type="Proteomes" id="UP000015961"/>
    </source>
</evidence>
<evidence type="ECO:0000313" key="7">
    <source>
        <dbReference type="EMBL" id="EOT87563.1"/>
    </source>
</evidence>
<feature type="binding site" evidence="3">
    <location>
        <position position="33"/>
    </location>
    <ligand>
        <name>NAD(+)</name>
        <dbReference type="ChEBI" id="CHEBI:57540"/>
    </ligand>
</feature>
<dbReference type="InterPro" id="IPR022383">
    <property type="entry name" value="Lactate/malate_DH_C"/>
</dbReference>
<dbReference type="eggNOG" id="COG0039">
    <property type="taxonomic scope" value="Bacteria"/>
</dbReference>
<keyword evidence="3" id="KW-0520">NAD</keyword>
<dbReference type="Gene3D" id="3.40.50.720">
    <property type="entry name" value="NAD(P)-binding Rossmann-like Domain"/>
    <property type="match status" value="1"/>
</dbReference>
<dbReference type="EMBL" id="ASWO01000001">
    <property type="protein sequence ID" value="EOT87563.1"/>
    <property type="molecule type" value="Genomic_DNA"/>
</dbReference>
<dbReference type="GO" id="GO:0004459">
    <property type="term" value="F:L-lactate dehydrogenase (NAD+) activity"/>
    <property type="evidence" value="ECO:0007669"/>
    <property type="project" value="TreeGrafter"/>
</dbReference>
<reference evidence="7 8" key="1">
    <citation type="submission" date="2013-03" db="EMBL/GenBank/DDBJ databases">
        <title>The Genome Sequence of Enterococcus sulfureus ATCC_49903 (PacBio/Illumina hybrid assembly).</title>
        <authorList>
            <consortium name="The Broad Institute Genomics Platform"/>
            <consortium name="The Broad Institute Genome Sequencing Center for Infectious Disease"/>
            <person name="Earl A."/>
            <person name="Russ C."/>
            <person name="Gilmore M."/>
            <person name="Surin D."/>
            <person name="Walker B."/>
            <person name="Young S."/>
            <person name="Zeng Q."/>
            <person name="Gargeya S."/>
            <person name="Fitzgerald M."/>
            <person name="Haas B."/>
            <person name="Abouelleil A."/>
            <person name="Allen A.W."/>
            <person name="Alvarado L."/>
            <person name="Arachchi H.M."/>
            <person name="Berlin A.M."/>
            <person name="Chapman S.B."/>
            <person name="Gainer-Dewar J."/>
            <person name="Goldberg J."/>
            <person name="Griggs A."/>
            <person name="Gujja S."/>
            <person name="Hansen M."/>
            <person name="Howarth C."/>
            <person name="Imamovic A."/>
            <person name="Ireland A."/>
            <person name="Larimer J."/>
            <person name="McCowan C."/>
            <person name="Murphy C."/>
            <person name="Pearson M."/>
            <person name="Poon T.W."/>
            <person name="Priest M."/>
            <person name="Roberts A."/>
            <person name="Saif S."/>
            <person name="Shea T."/>
            <person name="Sisk P."/>
            <person name="Sykes S."/>
            <person name="Wortman J."/>
            <person name="Nusbaum C."/>
            <person name="Birren B."/>
        </authorList>
    </citation>
    <scope>NUCLEOTIDE SEQUENCE [LARGE SCALE GENOMIC DNA]</scope>
    <source>
        <strain evidence="7 8">ATCC 49903</strain>
    </source>
</reference>
<dbReference type="AlphaFoldDB" id="S0PFX9"/>
<dbReference type="SUPFAM" id="SSF51735">
    <property type="entry name" value="NAD(P)-binding Rossmann-fold domains"/>
    <property type="match status" value="1"/>
</dbReference>
<feature type="binding site" evidence="3">
    <location>
        <begin position="8"/>
        <end position="13"/>
    </location>
    <ligand>
        <name>NAD(+)</name>
        <dbReference type="ChEBI" id="CHEBI:57540"/>
    </ligand>
</feature>
<dbReference type="Proteomes" id="UP000015961">
    <property type="component" value="Unassembled WGS sequence"/>
</dbReference>
<dbReference type="InterPro" id="IPR036291">
    <property type="entry name" value="NAD(P)-bd_dom_sf"/>
</dbReference>
<dbReference type="Gene3D" id="3.90.110.10">
    <property type="entry name" value="Lactate dehydrogenase/glycoside hydrolase, family 4, C-terminal"/>
    <property type="match status" value="1"/>
</dbReference>
<dbReference type="InterPro" id="IPR001557">
    <property type="entry name" value="L-lactate/malate_DH"/>
</dbReference>
<accession>S0PFX9</accession>
<keyword evidence="4" id="KW-0560">Oxidoreductase</keyword>
<dbReference type="OrthoDB" id="9802969at2"/>
<dbReference type="SUPFAM" id="SSF56327">
    <property type="entry name" value="LDH C-terminal domain-like"/>
    <property type="match status" value="1"/>
</dbReference>
<comment type="caution">
    <text evidence="7">The sequence shown here is derived from an EMBL/GenBank/DDBJ whole genome shotgun (WGS) entry which is preliminary data.</text>
</comment>
<dbReference type="PRINTS" id="PR00086">
    <property type="entry name" value="LLDHDRGNASE"/>
</dbReference>
<sequence>MSKIGIIGVGNVGSTLAHTLIERHHVTDLYLFDQKPERCLAEQQDLICAQIGQNTTATIHIGEKYELAQLDIVVFSIGNIALLNGSGSRFDELEFTKKAAKEWAAHLVEYHFKGILLVITNPCDVITHYMQKLTSFDPKRVIGTGTSLDTARLQHALSLAFEVAPNTIRALVLGEHGATQFVPWDYVKSINPQLDFGKIDLERLAHTALMIGETTFTGKGYTSFGIANQADQLISHLTTSKTVFFPISAYSLYDEIYIGQYAALNCTGIIETFEIPLNEKEKQAYQRSVTWIKEMATHI</sequence>
<evidence type="ECO:0000256" key="2">
    <source>
        <dbReference type="PIRSR" id="PIRSR000102-1"/>
    </source>
</evidence>
<dbReference type="PATRIC" id="fig|1140003.3.peg.620"/>
<evidence type="ECO:0000259" key="5">
    <source>
        <dbReference type="Pfam" id="PF00056"/>
    </source>
</evidence>
<dbReference type="InterPro" id="IPR001236">
    <property type="entry name" value="Lactate/malate_DH_N"/>
</dbReference>
<dbReference type="Pfam" id="PF00056">
    <property type="entry name" value="Ldh_1_N"/>
    <property type="match status" value="1"/>
</dbReference>
<dbReference type="Pfam" id="PF02866">
    <property type="entry name" value="Ldh_1_C"/>
    <property type="match status" value="1"/>
</dbReference>
<dbReference type="STRING" id="1140003.OMY_00626"/>
<keyword evidence="8" id="KW-1185">Reference proteome</keyword>
<evidence type="ECO:0000256" key="4">
    <source>
        <dbReference type="RuleBase" id="RU003369"/>
    </source>
</evidence>
<dbReference type="PANTHER" id="PTHR43128:SF31">
    <property type="entry name" value="L-LACTATE DEHYDROGENASE"/>
    <property type="match status" value="1"/>
</dbReference>
<protein>
    <recommendedName>
        <fullName evidence="9">L-lactate dehydrogenase</fullName>
    </recommendedName>
</protein>
<organism evidence="7 8">
    <name type="scientific">Enterococcus sulfureus ATCC 49903</name>
    <dbReference type="NCBI Taxonomy" id="1140003"/>
    <lineage>
        <taxon>Bacteria</taxon>
        <taxon>Bacillati</taxon>
        <taxon>Bacillota</taxon>
        <taxon>Bacilli</taxon>
        <taxon>Lactobacillales</taxon>
        <taxon>Enterococcaceae</taxon>
        <taxon>Enterococcus</taxon>
    </lineage>
</organism>
<feature type="domain" description="Lactate/malate dehydrogenase N-terminal" evidence="5">
    <location>
        <begin position="3"/>
        <end position="143"/>
    </location>
</feature>
<dbReference type="RefSeq" id="WP_016185117.1">
    <property type="nucleotide sequence ID" value="NZ_ASWO01000001.1"/>
</dbReference>
<dbReference type="PANTHER" id="PTHR43128">
    <property type="entry name" value="L-2-HYDROXYCARBOXYLATE DEHYDROGENASE (NAD(P)(+))"/>
    <property type="match status" value="1"/>
</dbReference>
<dbReference type="PIRSF" id="PIRSF000102">
    <property type="entry name" value="Lac_mal_DH"/>
    <property type="match status" value="1"/>
</dbReference>
<name>S0PFX9_9ENTE</name>
<evidence type="ECO:0000259" key="6">
    <source>
        <dbReference type="Pfam" id="PF02866"/>
    </source>
</evidence>
<feature type="active site" description="Proton acceptor" evidence="2">
    <location>
        <position position="176"/>
    </location>
</feature>
<proteinExistence type="inferred from homology"/>
<comment type="similarity">
    <text evidence="1">Belongs to the LDH/MDH superfamily. LDH family.</text>
</comment>